<protein>
    <recommendedName>
        <fullName evidence="1">START domain-containing protein</fullName>
    </recommendedName>
</protein>
<dbReference type="CDD" id="cd00177">
    <property type="entry name" value="START"/>
    <property type="match status" value="1"/>
</dbReference>
<dbReference type="AlphaFoldDB" id="D8SML2"/>
<keyword evidence="3" id="KW-1185">Reference proteome</keyword>
<dbReference type="PANTHER" id="PTHR19308">
    <property type="entry name" value="PHOSPHATIDYLCHOLINE TRANSFER PROTEIN"/>
    <property type="match status" value="1"/>
</dbReference>
<organism evidence="3">
    <name type="scientific">Selaginella moellendorffii</name>
    <name type="common">Spikemoss</name>
    <dbReference type="NCBI Taxonomy" id="88036"/>
    <lineage>
        <taxon>Eukaryota</taxon>
        <taxon>Viridiplantae</taxon>
        <taxon>Streptophyta</taxon>
        <taxon>Embryophyta</taxon>
        <taxon>Tracheophyta</taxon>
        <taxon>Lycopodiopsida</taxon>
        <taxon>Selaginellales</taxon>
        <taxon>Selaginellaceae</taxon>
        <taxon>Selaginella</taxon>
    </lineage>
</organism>
<dbReference type="Proteomes" id="UP000001514">
    <property type="component" value="Unassembled WGS sequence"/>
</dbReference>
<name>D8SML2_SELML</name>
<dbReference type="PANTHER" id="PTHR19308:SF14">
    <property type="entry name" value="START DOMAIN-CONTAINING PROTEIN"/>
    <property type="match status" value="1"/>
</dbReference>
<feature type="non-terminal residue" evidence="2">
    <location>
        <position position="1"/>
    </location>
</feature>
<sequence>SENMSVSEESLKRYVEHASYRCYQDLLVDSRADETEGWKPIKSKRGIAISCRRDGNKTIVMRGQSVLNISPSKFQAVTNAIDTAKQWDKSFIEGQCLHRLEDNLNIFRLVFGRNSRSPLFRNREFIVHERREIMDDGTVVVAVTSLPQEMAAGILPPRGQLVRGLLLYSGWVVERIQQSNACMVTYIVQVDPAGWLPKCIANMLVVKLVFVIYHLCRLAAVTLSTHSEEITMK</sequence>
<dbReference type="EMBL" id="GL377628">
    <property type="protein sequence ID" value="EFJ14205.1"/>
    <property type="molecule type" value="Genomic_DNA"/>
</dbReference>
<dbReference type="eggNOG" id="ENOG502QSJ8">
    <property type="taxonomic scope" value="Eukaryota"/>
</dbReference>
<dbReference type="GO" id="GO:0005737">
    <property type="term" value="C:cytoplasm"/>
    <property type="evidence" value="ECO:0007669"/>
    <property type="project" value="UniProtKB-ARBA"/>
</dbReference>
<feature type="domain" description="START" evidence="1">
    <location>
        <begin position="34"/>
        <end position="202"/>
    </location>
</feature>
<gene>
    <name evidence="2" type="ORF">SELMODRAFT_120817</name>
</gene>
<proteinExistence type="predicted"/>
<dbReference type="OMA" id="HDSCMVT"/>
<dbReference type="InParanoid" id="D8SML2"/>
<accession>D8SML2</accession>
<dbReference type="SUPFAM" id="SSF55961">
    <property type="entry name" value="Bet v1-like"/>
    <property type="match status" value="1"/>
</dbReference>
<dbReference type="HOGENOM" id="CLU_1121725_0_0_1"/>
<dbReference type="PROSITE" id="PS50848">
    <property type="entry name" value="START"/>
    <property type="match status" value="1"/>
</dbReference>
<dbReference type="InterPro" id="IPR023393">
    <property type="entry name" value="START-like_dom_sf"/>
</dbReference>
<dbReference type="Gene3D" id="3.30.530.20">
    <property type="match status" value="1"/>
</dbReference>
<evidence type="ECO:0000313" key="2">
    <source>
        <dbReference type="EMBL" id="EFJ14205.1"/>
    </source>
</evidence>
<dbReference type="InterPro" id="IPR002913">
    <property type="entry name" value="START_lipid-bd_dom"/>
</dbReference>
<dbReference type="Gramene" id="EFJ14205">
    <property type="protein sequence ID" value="EFJ14205"/>
    <property type="gene ID" value="SELMODRAFT_120817"/>
</dbReference>
<dbReference type="KEGG" id="smo:SELMODRAFT_120817"/>
<dbReference type="InterPro" id="IPR051213">
    <property type="entry name" value="START_lipid_transfer"/>
</dbReference>
<dbReference type="GO" id="GO:0008289">
    <property type="term" value="F:lipid binding"/>
    <property type="evidence" value="ECO:0007669"/>
    <property type="project" value="InterPro"/>
</dbReference>
<dbReference type="FunCoup" id="D8SML2">
    <property type="interactions" value="78"/>
</dbReference>
<evidence type="ECO:0000259" key="1">
    <source>
        <dbReference type="PROSITE" id="PS50848"/>
    </source>
</evidence>
<evidence type="ECO:0000313" key="3">
    <source>
        <dbReference type="Proteomes" id="UP000001514"/>
    </source>
</evidence>
<reference evidence="2 3" key="1">
    <citation type="journal article" date="2011" name="Science">
        <title>The Selaginella genome identifies genetic changes associated with the evolution of vascular plants.</title>
        <authorList>
            <person name="Banks J.A."/>
            <person name="Nishiyama T."/>
            <person name="Hasebe M."/>
            <person name="Bowman J.L."/>
            <person name="Gribskov M."/>
            <person name="dePamphilis C."/>
            <person name="Albert V.A."/>
            <person name="Aono N."/>
            <person name="Aoyama T."/>
            <person name="Ambrose B.A."/>
            <person name="Ashton N.W."/>
            <person name="Axtell M.J."/>
            <person name="Barker E."/>
            <person name="Barker M.S."/>
            <person name="Bennetzen J.L."/>
            <person name="Bonawitz N.D."/>
            <person name="Chapple C."/>
            <person name="Cheng C."/>
            <person name="Correa L.G."/>
            <person name="Dacre M."/>
            <person name="DeBarry J."/>
            <person name="Dreyer I."/>
            <person name="Elias M."/>
            <person name="Engstrom E.M."/>
            <person name="Estelle M."/>
            <person name="Feng L."/>
            <person name="Finet C."/>
            <person name="Floyd S.K."/>
            <person name="Frommer W.B."/>
            <person name="Fujita T."/>
            <person name="Gramzow L."/>
            <person name="Gutensohn M."/>
            <person name="Harholt J."/>
            <person name="Hattori M."/>
            <person name="Heyl A."/>
            <person name="Hirai T."/>
            <person name="Hiwatashi Y."/>
            <person name="Ishikawa M."/>
            <person name="Iwata M."/>
            <person name="Karol K.G."/>
            <person name="Koehler B."/>
            <person name="Kolukisaoglu U."/>
            <person name="Kubo M."/>
            <person name="Kurata T."/>
            <person name="Lalonde S."/>
            <person name="Li K."/>
            <person name="Li Y."/>
            <person name="Litt A."/>
            <person name="Lyons E."/>
            <person name="Manning G."/>
            <person name="Maruyama T."/>
            <person name="Michael T.P."/>
            <person name="Mikami K."/>
            <person name="Miyazaki S."/>
            <person name="Morinaga S."/>
            <person name="Murata T."/>
            <person name="Mueller-Roeber B."/>
            <person name="Nelson D.R."/>
            <person name="Obara M."/>
            <person name="Oguri Y."/>
            <person name="Olmstead R.G."/>
            <person name="Onodera N."/>
            <person name="Petersen B.L."/>
            <person name="Pils B."/>
            <person name="Prigge M."/>
            <person name="Rensing S.A."/>
            <person name="Riano-Pachon D.M."/>
            <person name="Roberts A.W."/>
            <person name="Sato Y."/>
            <person name="Scheller H.V."/>
            <person name="Schulz B."/>
            <person name="Schulz C."/>
            <person name="Shakirov E.V."/>
            <person name="Shibagaki N."/>
            <person name="Shinohara N."/>
            <person name="Shippen D.E."/>
            <person name="Soerensen I."/>
            <person name="Sotooka R."/>
            <person name="Sugimoto N."/>
            <person name="Sugita M."/>
            <person name="Sumikawa N."/>
            <person name="Tanurdzic M."/>
            <person name="Theissen G."/>
            <person name="Ulvskov P."/>
            <person name="Wakazuki S."/>
            <person name="Weng J.K."/>
            <person name="Willats W.W."/>
            <person name="Wipf D."/>
            <person name="Wolf P.G."/>
            <person name="Yang L."/>
            <person name="Zimmer A.D."/>
            <person name="Zhu Q."/>
            <person name="Mitros T."/>
            <person name="Hellsten U."/>
            <person name="Loque D."/>
            <person name="Otillar R."/>
            <person name="Salamov A."/>
            <person name="Schmutz J."/>
            <person name="Shapiro H."/>
            <person name="Lindquist E."/>
            <person name="Lucas S."/>
            <person name="Rokhsar D."/>
            <person name="Grigoriev I.V."/>
        </authorList>
    </citation>
    <scope>NUCLEOTIDE SEQUENCE [LARGE SCALE GENOMIC DNA]</scope>
</reference>
<dbReference type="Pfam" id="PF01852">
    <property type="entry name" value="START"/>
    <property type="match status" value="1"/>
</dbReference>
<dbReference type="OrthoDB" id="5403181at2759"/>